<name>A0A163A3J8_PHYB8</name>
<dbReference type="PANTHER" id="PTHR28027:SF2">
    <property type="entry name" value="TRANSCRIPTIONAL REGULATOR MIT1"/>
    <property type="match status" value="1"/>
</dbReference>
<protein>
    <submittedName>
        <fullName evidence="2">Uncharacterized protein</fullName>
    </submittedName>
</protein>
<evidence type="ECO:0000313" key="3">
    <source>
        <dbReference type="Proteomes" id="UP000077315"/>
    </source>
</evidence>
<dbReference type="VEuPathDB" id="FungiDB:PHYBLDRAFT_159471"/>
<dbReference type="AlphaFoldDB" id="A0A163A3J8"/>
<dbReference type="RefSeq" id="XP_018288861.1">
    <property type="nucleotide sequence ID" value="XM_018433991.1"/>
</dbReference>
<sequence length="386" mass="44352">MTVTETFHGFIENTHDVLLVFEGCRRGLLPRIGRRLQERERRMIRSGSVFVFDEHESGIKRWTDGRYWSPSRILGNFLIYREIDKKSDKKKSSSSWSLNPDPGTMHRSRERQLVGSLSDSFRFRPDGLIKKSMSIVVHGVSHHLVSYYNPLDVVQHRLSTPSSNPQLSRLEISPDLLVKQNFRVPLFAEESNPQRQPPPVPAPYYKVEKPQACGPRSLSLGSYQTEKSHVMESEMARQPSFAPLYTHERFHQRHSSTSSAPYSNSNSSSSESEPRSDILYGQPQPHPQQQSPFGFSPKPDSTNLVQLLNPVVHPLHPLAVQPSPLPSFVPLDYTKAFDKDRPVHQHRMSYPNDDFYDTYARQQQQQHQQQQPPIQPNVPPFMSHSE</sequence>
<dbReference type="PANTHER" id="PTHR28027">
    <property type="entry name" value="TRANSCRIPTIONAL REGULATOR MIT1"/>
    <property type="match status" value="1"/>
</dbReference>
<dbReference type="InterPro" id="IPR018608">
    <property type="entry name" value="Gti1/Pac2"/>
</dbReference>
<dbReference type="GeneID" id="28994897"/>
<evidence type="ECO:0000313" key="2">
    <source>
        <dbReference type="EMBL" id="OAD70821.1"/>
    </source>
</evidence>
<keyword evidence="3" id="KW-1185">Reference proteome</keyword>
<feature type="compositionally biased region" description="Basic and acidic residues" evidence="1">
    <location>
        <begin position="226"/>
        <end position="235"/>
    </location>
</feature>
<feature type="compositionally biased region" description="Low complexity" evidence="1">
    <location>
        <begin position="281"/>
        <end position="302"/>
    </location>
</feature>
<feature type="region of interest" description="Disordered" evidence="1">
    <location>
        <begin position="216"/>
        <end position="235"/>
    </location>
</feature>
<dbReference type="GO" id="GO:0003677">
    <property type="term" value="F:DNA binding"/>
    <property type="evidence" value="ECO:0007669"/>
    <property type="project" value="TreeGrafter"/>
</dbReference>
<feature type="region of interest" description="Disordered" evidence="1">
    <location>
        <begin position="343"/>
        <end position="386"/>
    </location>
</feature>
<dbReference type="EMBL" id="KV440987">
    <property type="protein sequence ID" value="OAD70821.1"/>
    <property type="molecule type" value="Genomic_DNA"/>
</dbReference>
<reference evidence="3" key="1">
    <citation type="submission" date="2015-06" db="EMBL/GenBank/DDBJ databases">
        <title>Expansion of signal transduction pathways in fungi by whole-genome duplication.</title>
        <authorList>
            <consortium name="DOE Joint Genome Institute"/>
            <person name="Corrochano L.M."/>
            <person name="Kuo A."/>
            <person name="Marcet-Houben M."/>
            <person name="Polaino S."/>
            <person name="Salamov A."/>
            <person name="Villalobos J.M."/>
            <person name="Alvarez M.I."/>
            <person name="Avalos J."/>
            <person name="Benito E.P."/>
            <person name="Benoit I."/>
            <person name="Burger G."/>
            <person name="Camino L.P."/>
            <person name="Canovas D."/>
            <person name="Cerda-Olmedo E."/>
            <person name="Cheng J.-F."/>
            <person name="Dominguez A."/>
            <person name="Elias M."/>
            <person name="Eslava A.P."/>
            <person name="Glaser F."/>
            <person name="Grimwood J."/>
            <person name="Gutierrez G."/>
            <person name="Heitman J."/>
            <person name="Henrissat B."/>
            <person name="Iturriaga E.A."/>
            <person name="Lang B.F."/>
            <person name="Lavin J.L."/>
            <person name="Lee S."/>
            <person name="Li W."/>
            <person name="Lindquist E."/>
            <person name="Lopez-Garcia S."/>
            <person name="Luque E.M."/>
            <person name="Marcos A.T."/>
            <person name="Martin J."/>
            <person name="McCluskey K."/>
            <person name="Medina H.R."/>
            <person name="Miralles-Duran A."/>
            <person name="Miyazaki A."/>
            <person name="Munoz-Torres E."/>
            <person name="Oguiza J.A."/>
            <person name="Ohm R."/>
            <person name="Olmedo M."/>
            <person name="Orejas M."/>
            <person name="Ortiz-Castellanos L."/>
            <person name="Pisabarro A.G."/>
            <person name="Rodriguez-Romero J."/>
            <person name="Ruiz-Herrera J."/>
            <person name="Ruiz-Vazquez R."/>
            <person name="Sanz C."/>
            <person name="Schackwitz W."/>
            <person name="Schmutz J."/>
            <person name="Shahriari M."/>
            <person name="Shelest E."/>
            <person name="Silva-Franco F."/>
            <person name="Soanes D."/>
            <person name="Syed K."/>
            <person name="Tagua V.G."/>
            <person name="Talbot N.J."/>
            <person name="Thon M."/>
            <person name="De vries R.P."/>
            <person name="Wiebenga A."/>
            <person name="Yadav J.S."/>
            <person name="Braun E.L."/>
            <person name="Baker S."/>
            <person name="Garre V."/>
            <person name="Horwitz B."/>
            <person name="Torres-Martinez S."/>
            <person name="Idnurm A."/>
            <person name="Herrera-Estrella A."/>
            <person name="Gabaldon T."/>
            <person name="Grigoriev I.V."/>
        </authorList>
    </citation>
    <scope>NUCLEOTIDE SEQUENCE [LARGE SCALE GENOMIC DNA]</scope>
    <source>
        <strain evidence="3">NRRL 1555(-)</strain>
    </source>
</reference>
<accession>A0A163A3J8</accession>
<feature type="region of interest" description="Disordered" evidence="1">
    <location>
        <begin position="188"/>
        <end position="208"/>
    </location>
</feature>
<feature type="region of interest" description="Disordered" evidence="1">
    <location>
        <begin position="249"/>
        <end position="302"/>
    </location>
</feature>
<gene>
    <name evidence="2" type="ORF">PHYBLDRAFT_159471</name>
</gene>
<evidence type="ECO:0000256" key="1">
    <source>
        <dbReference type="SAM" id="MobiDB-lite"/>
    </source>
</evidence>
<feature type="compositionally biased region" description="Low complexity" evidence="1">
    <location>
        <begin position="255"/>
        <end position="271"/>
    </location>
</feature>
<dbReference type="Pfam" id="PF09729">
    <property type="entry name" value="Gti1_Pac2"/>
    <property type="match status" value="2"/>
</dbReference>
<dbReference type="OrthoDB" id="5572844at2759"/>
<proteinExistence type="predicted"/>
<dbReference type="InParanoid" id="A0A163A3J8"/>
<feature type="region of interest" description="Disordered" evidence="1">
    <location>
        <begin position="90"/>
        <end position="111"/>
    </location>
</feature>
<feature type="compositionally biased region" description="Low complexity" evidence="1">
    <location>
        <begin position="362"/>
        <end position="372"/>
    </location>
</feature>
<dbReference type="Proteomes" id="UP000077315">
    <property type="component" value="Unassembled WGS sequence"/>
</dbReference>
<organism evidence="2 3">
    <name type="scientific">Phycomyces blakesleeanus (strain ATCC 8743b / DSM 1359 / FGSC 10004 / NBRC 33097 / NRRL 1555)</name>
    <dbReference type="NCBI Taxonomy" id="763407"/>
    <lineage>
        <taxon>Eukaryota</taxon>
        <taxon>Fungi</taxon>
        <taxon>Fungi incertae sedis</taxon>
        <taxon>Mucoromycota</taxon>
        <taxon>Mucoromycotina</taxon>
        <taxon>Mucoromycetes</taxon>
        <taxon>Mucorales</taxon>
        <taxon>Phycomycetaceae</taxon>
        <taxon>Phycomyces</taxon>
    </lineage>
</organism>